<feature type="compositionally biased region" description="Low complexity" evidence="1">
    <location>
        <begin position="1"/>
        <end position="13"/>
    </location>
</feature>
<organism evidence="3 4">
    <name type="scientific">Armillaria novae-zelandiae</name>
    <dbReference type="NCBI Taxonomy" id="153914"/>
    <lineage>
        <taxon>Eukaryota</taxon>
        <taxon>Fungi</taxon>
        <taxon>Dikarya</taxon>
        <taxon>Basidiomycota</taxon>
        <taxon>Agaricomycotina</taxon>
        <taxon>Agaricomycetes</taxon>
        <taxon>Agaricomycetidae</taxon>
        <taxon>Agaricales</taxon>
        <taxon>Marasmiineae</taxon>
        <taxon>Physalacriaceae</taxon>
        <taxon>Armillaria</taxon>
    </lineage>
</organism>
<feature type="compositionally biased region" description="Basic residues" evidence="1">
    <location>
        <begin position="18"/>
        <end position="36"/>
    </location>
</feature>
<sequence>MSTPWSSSSSLPSDRIKPKPKPKYPPHSQSQKKQKQQKQPSTPPTPKSKHLASLESLLHAVQNTTRAIPDPKGGCFCQAQTHPLSPYTPACATCGLLLCALNPPQHACPHCHHAPPPTTRDSAIARLQREIDALARREEEARERARVAMGGFPALGGGGGGATSTPTPSQYKVLSLSVNSKTKKVVVSASSRGGTPAASRPGTPEPVRVPRPPAEVVYAKRGVEAARPFAKYVGEAARYVPVPPDKVTAKGKVKGKGRGDEAGPS</sequence>
<keyword evidence="4" id="KW-1185">Reference proteome</keyword>
<dbReference type="GO" id="GO:0008270">
    <property type="term" value="F:zinc ion binding"/>
    <property type="evidence" value="ECO:0007669"/>
    <property type="project" value="InterPro"/>
</dbReference>
<name>A0AA39UI33_9AGAR</name>
<evidence type="ECO:0000259" key="2">
    <source>
        <dbReference type="Pfam" id="PF06221"/>
    </source>
</evidence>
<dbReference type="Proteomes" id="UP001175227">
    <property type="component" value="Unassembled WGS sequence"/>
</dbReference>
<evidence type="ECO:0000313" key="3">
    <source>
        <dbReference type="EMBL" id="KAK0488443.1"/>
    </source>
</evidence>
<proteinExistence type="predicted"/>
<dbReference type="Pfam" id="PF06221">
    <property type="entry name" value="zf-C2HC5"/>
    <property type="match status" value="1"/>
</dbReference>
<comment type="caution">
    <text evidence="3">The sequence shown here is derived from an EMBL/GenBank/DDBJ whole genome shotgun (WGS) entry which is preliminary data.</text>
</comment>
<gene>
    <name evidence="3" type="ORF">IW261DRAFT_350292</name>
</gene>
<evidence type="ECO:0000313" key="4">
    <source>
        <dbReference type="Proteomes" id="UP001175227"/>
    </source>
</evidence>
<dbReference type="GO" id="GO:0072344">
    <property type="term" value="P:rescue of stalled ribosome"/>
    <property type="evidence" value="ECO:0007669"/>
    <property type="project" value="InterPro"/>
</dbReference>
<feature type="region of interest" description="Disordered" evidence="1">
    <location>
        <begin position="1"/>
        <end position="49"/>
    </location>
</feature>
<dbReference type="AlphaFoldDB" id="A0AA39UI33"/>
<dbReference type="InterPro" id="IPR009349">
    <property type="entry name" value="TRIP4/RQT4_C2HC5_Znf"/>
</dbReference>
<feature type="region of interest" description="Disordered" evidence="1">
    <location>
        <begin position="187"/>
        <end position="210"/>
    </location>
</feature>
<feature type="domain" description="TRIP4/RQT4 C2HC5-type zinc finger" evidence="2">
    <location>
        <begin position="74"/>
        <end position="114"/>
    </location>
</feature>
<dbReference type="GO" id="GO:0005634">
    <property type="term" value="C:nucleus"/>
    <property type="evidence" value="ECO:0007669"/>
    <property type="project" value="InterPro"/>
</dbReference>
<evidence type="ECO:0000256" key="1">
    <source>
        <dbReference type="SAM" id="MobiDB-lite"/>
    </source>
</evidence>
<protein>
    <recommendedName>
        <fullName evidence="2">TRIP4/RQT4 C2HC5-type zinc finger domain-containing protein</fullName>
    </recommendedName>
</protein>
<feature type="region of interest" description="Disordered" evidence="1">
    <location>
        <begin position="244"/>
        <end position="265"/>
    </location>
</feature>
<dbReference type="GO" id="GO:0180022">
    <property type="term" value="C:RQC-trigger complex"/>
    <property type="evidence" value="ECO:0007669"/>
    <property type="project" value="InterPro"/>
</dbReference>
<dbReference type="EMBL" id="JAUEPR010000002">
    <property type="protein sequence ID" value="KAK0488443.1"/>
    <property type="molecule type" value="Genomic_DNA"/>
</dbReference>
<accession>A0AA39UI33</accession>
<reference evidence="3" key="1">
    <citation type="submission" date="2023-06" db="EMBL/GenBank/DDBJ databases">
        <authorList>
            <consortium name="Lawrence Berkeley National Laboratory"/>
            <person name="Ahrendt S."/>
            <person name="Sahu N."/>
            <person name="Indic B."/>
            <person name="Wong-Bajracharya J."/>
            <person name="Merenyi Z."/>
            <person name="Ke H.-M."/>
            <person name="Monk M."/>
            <person name="Kocsube S."/>
            <person name="Drula E."/>
            <person name="Lipzen A."/>
            <person name="Balint B."/>
            <person name="Henrissat B."/>
            <person name="Andreopoulos B."/>
            <person name="Martin F.M."/>
            <person name="Harder C.B."/>
            <person name="Rigling D."/>
            <person name="Ford K.L."/>
            <person name="Foster G.D."/>
            <person name="Pangilinan J."/>
            <person name="Papanicolaou A."/>
            <person name="Barry K."/>
            <person name="LaButti K."/>
            <person name="Viragh M."/>
            <person name="Koriabine M."/>
            <person name="Yan M."/>
            <person name="Riley R."/>
            <person name="Champramary S."/>
            <person name="Plett K.L."/>
            <person name="Tsai I.J."/>
            <person name="Slot J."/>
            <person name="Sipos G."/>
            <person name="Plett J."/>
            <person name="Nagy L.G."/>
            <person name="Grigoriev I.V."/>
        </authorList>
    </citation>
    <scope>NUCLEOTIDE SEQUENCE</scope>
    <source>
        <strain evidence="3">ICMP 16352</strain>
    </source>
</reference>